<dbReference type="PANTHER" id="PTHR33463:SF214">
    <property type="entry name" value="NB-ARC DOMAIN-CONTAINING DISEASE RESISTANCE PROTEIN"/>
    <property type="match status" value="1"/>
</dbReference>
<dbReference type="AlphaFoldDB" id="A0A1R3JVU5"/>
<name>A0A1R3JVU5_9ROSI</name>
<evidence type="ECO:0000259" key="4">
    <source>
        <dbReference type="Pfam" id="PF00931"/>
    </source>
</evidence>
<evidence type="ECO:0000256" key="1">
    <source>
        <dbReference type="ARBA" id="ARBA00022741"/>
    </source>
</evidence>
<dbReference type="SUPFAM" id="SSF52540">
    <property type="entry name" value="P-loop containing nucleoside triphosphate hydrolases"/>
    <property type="match status" value="1"/>
</dbReference>
<dbReference type="EMBL" id="AWUE01015207">
    <property type="protein sequence ID" value="OMO98975.1"/>
    <property type="molecule type" value="Genomic_DNA"/>
</dbReference>
<accession>A0A1R3JVU5</accession>
<dbReference type="PANTHER" id="PTHR33463">
    <property type="entry name" value="NB-ARC DOMAIN-CONTAINING PROTEIN-RELATED"/>
    <property type="match status" value="1"/>
</dbReference>
<sequence>MDPILTGAAANNSSEAAKGILQEVKRHFRCVTTYKKNVDKFEEKRVKDLEEKAKNKCFIGLCPSIKSRYQLSRRAEKGATALEGLIQKHQFTGSEATDDEPVKDFEAFESRQKVFNDIMEAVKDTSTSMIGLYGIGGAGKSTLLKEIVRQVKKSKLFDCVVSLAIKDIPAIMTIQDQIAELLGLEWKGSTVIARELRLEDGKLLVVLDDLREKLNLKGMGIPFGEEPKRFKILVASRDQDVLRQCEGMYDQNNTFSIGCLDDNDASDLFKKIVGGSINPELQAIGDEIAKRCGGLPLAISAVAQTLRNKNQPAWENALSQLQSPSSTGLKDVSPAVYAALKLCYNHIEGDEVKRFFLLCSLLSHDFLIEVLLRYAIGLGLLPSDYTVEEARDRMSRWECPELTTFVADFVIEDESQVDPNMGKNNSEVDVLCLFNDKTAEFRRYPSSVNSAY</sequence>
<evidence type="ECO:0000313" key="5">
    <source>
        <dbReference type="EMBL" id="OMO98975.1"/>
    </source>
</evidence>
<dbReference type="Gene3D" id="3.40.50.300">
    <property type="entry name" value="P-loop containing nucleotide triphosphate hydrolases"/>
    <property type="match status" value="1"/>
</dbReference>
<dbReference type="PRINTS" id="PR00364">
    <property type="entry name" value="DISEASERSIST"/>
</dbReference>
<organism evidence="5 6">
    <name type="scientific">Corchorus olitorius</name>
    <dbReference type="NCBI Taxonomy" id="93759"/>
    <lineage>
        <taxon>Eukaryota</taxon>
        <taxon>Viridiplantae</taxon>
        <taxon>Streptophyta</taxon>
        <taxon>Embryophyta</taxon>
        <taxon>Tracheophyta</taxon>
        <taxon>Spermatophyta</taxon>
        <taxon>Magnoliopsida</taxon>
        <taxon>eudicotyledons</taxon>
        <taxon>Gunneridae</taxon>
        <taxon>Pentapetalae</taxon>
        <taxon>rosids</taxon>
        <taxon>malvids</taxon>
        <taxon>Malvales</taxon>
        <taxon>Malvaceae</taxon>
        <taxon>Grewioideae</taxon>
        <taxon>Apeibeae</taxon>
        <taxon>Corchorus</taxon>
    </lineage>
</organism>
<keyword evidence="6" id="KW-1185">Reference proteome</keyword>
<feature type="domain" description="NB-ARC" evidence="4">
    <location>
        <begin position="114"/>
        <end position="274"/>
    </location>
</feature>
<dbReference type="InterPro" id="IPR050905">
    <property type="entry name" value="Plant_NBS-LRR"/>
</dbReference>
<dbReference type="InterPro" id="IPR027417">
    <property type="entry name" value="P-loop_NTPase"/>
</dbReference>
<dbReference type="GO" id="GO:0006952">
    <property type="term" value="P:defense response"/>
    <property type="evidence" value="ECO:0007669"/>
    <property type="project" value="UniProtKB-KW"/>
</dbReference>
<gene>
    <name evidence="5" type="ORF">COLO4_13584</name>
</gene>
<dbReference type="GO" id="GO:0043531">
    <property type="term" value="F:ADP binding"/>
    <property type="evidence" value="ECO:0007669"/>
    <property type="project" value="InterPro"/>
</dbReference>
<dbReference type="Gene3D" id="1.10.8.430">
    <property type="entry name" value="Helical domain of apoptotic protease-activating factors"/>
    <property type="match status" value="1"/>
</dbReference>
<proteinExistence type="predicted"/>
<comment type="caution">
    <text evidence="5">The sequence shown here is derived from an EMBL/GenBank/DDBJ whole genome shotgun (WGS) entry which is preliminary data.</text>
</comment>
<keyword evidence="2" id="KW-0611">Plant defense</keyword>
<keyword evidence="1" id="KW-0547">Nucleotide-binding</keyword>
<reference evidence="6" key="1">
    <citation type="submission" date="2013-09" db="EMBL/GenBank/DDBJ databases">
        <title>Corchorus olitorius genome sequencing.</title>
        <authorList>
            <person name="Alam M."/>
            <person name="Haque M.S."/>
            <person name="Islam M.S."/>
            <person name="Emdad E.M."/>
            <person name="Islam M.M."/>
            <person name="Ahmed B."/>
            <person name="Halim A."/>
            <person name="Hossen Q.M.M."/>
            <person name="Hossain M.Z."/>
            <person name="Ahmed R."/>
            <person name="Khan M.M."/>
            <person name="Islam R."/>
            <person name="Rashid M.M."/>
            <person name="Khan S.A."/>
            <person name="Rahman M.S."/>
            <person name="Alam M."/>
            <person name="Yahiya A.S."/>
            <person name="Khan M.S."/>
            <person name="Azam M.S."/>
            <person name="Haque T."/>
            <person name="Lashkar M.Z.H."/>
            <person name="Akhand A.I."/>
            <person name="Morshed G."/>
            <person name="Roy S."/>
            <person name="Uddin K.S."/>
            <person name="Rabeya T."/>
            <person name="Hossain A.S."/>
            <person name="Chowdhury A."/>
            <person name="Snigdha A.R."/>
            <person name="Mortoza M.S."/>
            <person name="Matin S.A."/>
            <person name="Hoque S.M.E."/>
            <person name="Islam M.K."/>
            <person name="Roy D.K."/>
            <person name="Haider R."/>
            <person name="Moosa M.M."/>
            <person name="Elias S.M."/>
            <person name="Hasan A.M."/>
            <person name="Jahan S."/>
            <person name="Shafiuddin M."/>
            <person name="Mahmood N."/>
            <person name="Shommy N.S."/>
        </authorList>
    </citation>
    <scope>NUCLEOTIDE SEQUENCE [LARGE SCALE GENOMIC DNA]</scope>
    <source>
        <strain evidence="6">cv. O-4</strain>
    </source>
</reference>
<evidence type="ECO:0000256" key="3">
    <source>
        <dbReference type="ARBA" id="ARBA00022840"/>
    </source>
</evidence>
<evidence type="ECO:0000256" key="2">
    <source>
        <dbReference type="ARBA" id="ARBA00022821"/>
    </source>
</evidence>
<protein>
    <submittedName>
        <fullName evidence="5">Disease resistance protein</fullName>
    </submittedName>
</protein>
<dbReference type="Pfam" id="PF00931">
    <property type="entry name" value="NB-ARC"/>
    <property type="match status" value="1"/>
</dbReference>
<dbReference type="InterPro" id="IPR002182">
    <property type="entry name" value="NB-ARC"/>
</dbReference>
<dbReference type="Proteomes" id="UP000187203">
    <property type="component" value="Unassembled WGS sequence"/>
</dbReference>
<dbReference type="OrthoDB" id="786439at2759"/>
<evidence type="ECO:0000313" key="6">
    <source>
        <dbReference type="Proteomes" id="UP000187203"/>
    </source>
</evidence>
<dbReference type="InterPro" id="IPR042197">
    <property type="entry name" value="Apaf_helical"/>
</dbReference>
<keyword evidence="3" id="KW-0067">ATP-binding</keyword>
<dbReference type="GO" id="GO:0005524">
    <property type="term" value="F:ATP binding"/>
    <property type="evidence" value="ECO:0007669"/>
    <property type="project" value="UniProtKB-KW"/>
</dbReference>